<comment type="similarity">
    <text evidence="8 9">Belongs to the TonB-dependent receptor family.</text>
</comment>
<proteinExistence type="inferred from homology"/>
<organism evidence="12 13">
    <name type="scientific">Chitinophaga agrisoli</name>
    <dbReference type="NCBI Taxonomy" id="2607653"/>
    <lineage>
        <taxon>Bacteria</taxon>
        <taxon>Pseudomonadati</taxon>
        <taxon>Bacteroidota</taxon>
        <taxon>Chitinophagia</taxon>
        <taxon>Chitinophagales</taxon>
        <taxon>Chitinophagaceae</taxon>
        <taxon>Chitinophaga</taxon>
    </lineage>
</organism>
<dbReference type="GO" id="GO:0009279">
    <property type="term" value="C:cell outer membrane"/>
    <property type="evidence" value="ECO:0007669"/>
    <property type="project" value="UniProtKB-SubCell"/>
</dbReference>
<dbReference type="Proteomes" id="UP000324611">
    <property type="component" value="Unassembled WGS sequence"/>
</dbReference>
<keyword evidence="4 8" id="KW-0812">Transmembrane</keyword>
<dbReference type="Gene3D" id="2.60.40.1120">
    <property type="entry name" value="Carboxypeptidase-like, regulatory domain"/>
    <property type="match status" value="1"/>
</dbReference>
<keyword evidence="2 8" id="KW-0813">Transport</keyword>
<dbReference type="InterPro" id="IPR036942">
    <property type="entry name" value="Beta-barrel_TonB_sf"/>
</dbReference>
<dbReference type="AlphaFoldDB" id="A0A5B2VZ53"/>
<dbReference type="PROSITE" id="PS52016">
    <property type="entry name" value="TONB_DEPENDENT_REC_3"/>
    <property type="match status" value="1"/>
</dbReference>
<keyword evidence="13" id="KW-1185">Reference proteome</keyword>
<dbReference type="Gene3D" id="2.170.130.10">
    <property type="entry name" value="TonB-dependent receptor, plug domain"/>
    <property type="match status" value="1"/>
</dbReference>
<evidence type="ECO:0000256" key="8">
    <source>
        <dbReference type="PROSITE-ProRule" id="PRU01360"/>
    </source>
</evidence>
<keyword evidence="3 8" id="KW-1134">Transmembrane beta strand</keyword>
<feature type="domain" description="TonB-dependent receptor plug" evidence="11">
    <location>
        <begin position="232"/>
        <end position="353"/>
    </location>
</feature>
<comment type="subcellular location">
    <subcellularLocation>
        <location evidence="1 8">Cell outer membrane</location>
        <topology evidence="1 8">Multi-pass membrane protein</topology>
    </subcellularLocation>
</comment>
<evidence type="ECO:0000256" key="6">
    <source>
        <dbReference type="ARBA" id="ARBA00023136"/>
    </source>
</evidence>
<evidence type="ECO:0000256" key="9">
    <source>
        <dbReference type="RuleBase" id="RU003357"/>
    </source>
</evidence>
<dbReference type="InterPro" id="IPR039426">
    <property type="entry name" value="TonB-dep_rcpt-like"/>
</dbReference>
<dbReference type="SUPFAM" id="SSF56935">
    <property type="entry name" value="Porins"/>
    <property type="match status" value="1"/>
</dbReference>
<evidence type="ECO:0000256" key="3">
    <source>
        <dbReference type="ARBA" id="ARBA00022452"/>
    </source>
</evidence>
<keyword evidence="6 8" id="KW-0472">Membrane</keyword>
<dbReference type="InterPro" id="IPR000531">
    <property type="entry name" value="Beta-barrel_TonB"/>
</dbReference>
<dbReference type="EMBL" id="VUOC01000002">
    <property type="protein sequence ID" value="KAA2243612.1"/>
    <property type="molecule type" value="Genomic_DNA"/>
</dbReference>
<evidence type="ECO:0000259" key="10">
    <source>
        <dbReference type="Pfam" id="PF00593"/>
    </source>
</evidence>
<dbReference type="SUPFAM" id="SSF49464">
    <property type="entry name" value="Carboxypeptidase regulatory domain-like"/>
    <property type="match status" value="1"/>
</dbReference>
<reference evidence="12 13" key="2">
    <citation type="submission" date="2019-09" db="EMBL/GenBank/DDBJ databases">
        <authorList>
            <person name="Jin C."/>
        </authorList>
    </citation>
    <scope>NUCLEOTIDE SEQUENCE [LARGE SCALE GENOMIC DNA]</scope>
    <source>
        <strain evidence="12 13">BN140078</strain>
    </source>
</reference>
<dbReference type="NCBIfam" id="TIGR04056">
    <property type="entry name" value="OMP_RagA_SusC"/>
    <property type="match status" value="1"/>
</dbReference>
<evidence type="ECO:0000313" key="13">
    <source>
        <dbReference type="Proteomes" id="UP000324611"/>
    </source>
</evidence>
<dbReference type="Pfam" id="PF13715">
    <property type="entry name" value="CarbopepD_reg_2"/>
    <property type="match status" value="1"/>
</dbReference>
<dbReference type="InterPro" id="IPR023997">
    <property type="entry name" value="TonB-dep_OMP_SusC/RagA_CS"/>
</dbReference>
<keyword evidence="5 9" id="KW-0798">TonB box</keyword>
<evidence type="ECO:0000256" key="5">
    <source>
        <dbReference type="ARBA" id="ARBA00023077"/>
    </source>
</evidence>
<feature type="domain" description="TonB-dependent receptor-like beta-barrel" evidence="10">
    <location>
        <begin position="515"/>
        <end position="1072"/>
    </location>
</feature>
<dbReference type="InterPro" id="IPR012910">
    <property type="entry name" value="Plug_dom"/>
</dbReference>
<dbReference type="NCBIfam" id="TIGR04057">
    <property type="entry name" value="SusC_RagA_signa"/>
    <property type="match status" value="1"/>
</dbReference>
<accession>A0A5B2VZ53</accession>
<evidence type="ECO:0000259" key="11">
    <source>
        <dbReference type="Pfam" id="PF07715"/>
    </source>
</evidence>
<dbReference type="Pfam" id="PF07715">
    <property type="entry name" value="Plug"/>
    <property type="match status" value="1"/>
</dbReference>
<evidence type="ECO:0000256" key="2">
    <source>
        <dbReference type="ARBA" id="ARBA00022448"/>
    </source>
</evidence>
<comment type="caution">
    <text evidence="12">The sequence shown here is derived from an EMBL/GenBank/DDBJ whole genome shotgun (WGS) entry which is preliminary data.</text>
</comment>
<name>A0A5B2VZ53_9BACT</name>
<keyword evidence="7 8" id="KW-0998">Cell outer membrane</keyword>
<evidence type="ECO:0000313" key="12">
    <source>
        <dbReference type="EMBL" id="KAA2243612.1"/>
    </source>
</evidence>
<protein>
    <submittedName>
        <fullName evidence="12">SusC/RagA family TonB-linked outer membrane protein</fullName>
    </submittedName>
</protein>
<evidence type="ECO:0000256" key="7">
    <source>
        <dbReference type="ARBA" id="ARBA00023237"/>
    </source>
</evidence>
<evidence type="ECO:0000256" key="4">
    <source>
        <dbReference type="ARBA" id="ARBA00022692"/>
    </source>
</evidence>
<dbReference type="Gene3D" id="2.40.170.20">
    <property type="entry name" value="TonB-dependent receptor, beta-barrel domain"/>
    <property type="match status" value="1"/>
</dbReference>
<evidence type="ECO:0000256" key="1">
    <source>
        <dbReference type="ARBA" id="ARBA00004571"/>
    </source>
</evidence>
<sequence length="1105" mass="122135">MNCIVPGKGMRNLSLIKTLMIMKLIMVLMLVGALHVSATGFGQRVTMKVKNAPLTQVCKLLTAQTGQEFLLSPAVAEHAAPVTIDVKNRLVEELLGQLLKDRGLRYEIRNNIIIITKAPVTATLVTPPNVADTGSLRPHVLIRGRVIDINGTLLPGATVMIKGTRRGAQTDANGYFEISSDQEDNTMVITYTGYNVMTAKANPRVAMTIVLSPATNDLDQVQVIGYGKTTKRFNTGDVTTIKGEDIRKNPVSNVLVALQGRVPGMVITQDAGLPGASIRVNIRGINSFAGNDPLYIIDGVPYPSRQLNPTMLNQALSGGNFLSYFNPADIESVDVLKDADATAIYGSRGANGVILITTRKGKPGNARIDVNVYSGFSKPSTAPRMLNLEQYMQMRHEAKANDKMPILPNDYDLNGTWDTTRYTDWSKQLLDRKAHTSDAQISIAGGANSTTYRISSGYHRETSVQPGGGADQRANLHFNTNTETANRKVGVQLSGDYVYSFNNIHATDLAAYLFNNPPVSPDPFNADGTLNWANGQWSNPYQDLQKRYKKRANNLIGNAVISYRPLKGLELKTSLGYNTSTINEFLGTPLSFFSPLDLNPKNSSSYTTFNNSTWSIEPQALYTITLGKGVLSSLVGATFQSTKTNSLAIDAFGFSNEALLENPGAADSSYVDSYSQTLYNYNALFGRLNYAWNNKYILNLTGRYDGSSRFGPGKQFHFFGAVGATWIFTEEAFIKNNLPFLSFGKLRGSFGTTGNDQIRDYLFYDLYSFGNAYQGNQGLVPTSLYNPDLHWELNKKLEAGIELGFLKDRISLEVNLYRNRSSDQLLPYDLSQVTGFGSITRNSPATIQNKGIEAVLRTVNIKTKDFTWSTSFNISANRNQLIAYPDLDKSSDKNGFVIGKSVSMYKLYKYAGVDPQTGVYTFYDSKGNITSTPNALTDMTELVDITPKYSGGLLNSLYYKGFSLDVNFSFISRMGQNAFGQQMVFPPGFRYNATVEALRRWQKPGDITDVRSYTQSPLQFYSQILARTSTRAVSKATYARLQNLSFGYQLPHQVLSRLRVANIRVYVQGQNLFTISSYKNTDPESLSSTRMPPLRYYTAGFQITL</sequence>
<dbReference type="InterPro" id="IPR023996">
    <property type="entry name" value="TonB-dep_OMP_SusC/RagA"/>
</dbReference>
<dbReference type="InterPro" id="IPR008969">
    <property type="entry name" value="CarboxyPept-like_regulatory"/>
</dbReference>
<reference evidence="12 13" key="1">
    <citation type="submission" date="2019-09" db="EMBL/GenBank/DDBJ databases">
        <title>Chitinophaga ginsengihumi sp. nov., isolated from soil of ginseng rhizosphere.</title>
        <authorList>
            <person name="Lee J."/>
        </authorList>
    </citation>
    <scope>NUCLEOTIDE SEQUENCE [LARGE SCALE GENOMIC DNA]</scope>
    <source>
        <strain evidence="12 13">BN140078</strain>
    </source>
</reference>
<dbReference type="InterPro" id="IPR037066">
    <property type="entry name" value="Plug_dom_sf"/>
</dbReference>
<gene>
    <name evidence="12" type="ORF">F0L74_14105</name>
</gene>
<dbReference type="Pfam" id="PF00593">
    <property type="entry name" value="TonB_dep_Rec_b-barrel"/>
    <property type="match status" value="1"/>
</dbReference>